<gene>
    <name evidence="1" type="ORF">A2938_00685</name>
</gene>
<proteinExistence type="predicted"/>
<organism evidence="1 2">
    <name type="scientific">Candidatus Taylorbacteria bacterium RIFCSPLOWO2_01_FULL_48_100</name>
    <dbReference type="NCBI Taxonomy" id="1802322"/>
    <lineage>
        <taxon>Bacteria</taxon>
        <taxon>Candidatus Tayloriibacteriota</taxon>
    </lineage>
</organism>
<dbReference type="InterPro" id="IPR009003">
    <property type="entry name" value="Peptidase_S1_PA"/>
</dbReference>
<dbReference type="EMBL" id="MHSA01000002">
    <property type="protein sequence ID" value="OHA35071.1"/>
    <property type="molecule type" value="Genomic_DNA"/>
</dbReference>
<comment type="caution">
    <text evidence="1">The sequence shown here is derived from an EMBL/GenBank/DDBJ whole genome shotgun (WGS) entry which is preliminary data.</text>
</comment>
<reference evidence="1 2" key="1">
    <citation type="journal article" date="2016" name="Nat. Commun.">
        <title>Thousands of microbial genomes shed light on interconnected biogeochemical processes in an aquifer system.</title>
        <authorList>
            <person name="Anantharaman K."/>
            <person name="Brown C.T."/>
            <person name="Hug L.A."/>
            <person name="Sharon I."/>
            <person name="Castelle C.J."/>
            <person name="Probst A.J."/>
            <person name="Thomas B.C."/>
            <person name="Singh A."/>
            <person name="Wilkins M.J."/>
            <person name="Karaoz U."/>
            <person name="Brodie E.L."/>
            <person name="Williams K.H."/>
            <person name="Hubbard S.S."/>
            <person name="Banfield J.F."/>
        </authorList>
    </citation>
    <scope>NUCLEOTIDE SEQUENCE [LARGE SCALE GENOMIC DNA]</scope>
</reference>
<evidence type="ECO:0008006" key="3">
    <source>
        <dbReference type="Google" id="ProtNLM"/>
    </source>
</evidence>
<evidence type="ECO:0000313" key="1">
    <source>
        <dbReference type="EMBL" id="OHA35071.1"/>
    </source>
</evidence>
<dbReference type="Pfam" id="PF13365">
    <property type="entry name" value="Trypsin_2"/>
    <property type="match status" value="1"/>
</dbReference>
<dbReference type="PANTHER" id="PTHR43019:SF23">
    <property type="entry name" value="PROTEASE DO-LIKE 5, CHLOROPLASTIC"/>
    <property type="match status" value="1"/>
</dbReference>
<dbReference type="AlphaFoldDB" id="A0A1G2NI52"/>
<dbReference type="Proteomes" id="UP000177797">
    <property type="component" value="Unassembled WGS sequence"/>
</dbReference>
<dbReference type="PANTHER" id="PTHR43019">
    <property type="entry name" value="SERINE ENDOPROTEASE DEGS"/>
    <property type="match status" value="1"/>
</dbReference>
<protein>
    <recommendedName>
        <fullName evidence="3">Serine protease</fullName>
    </recommendedName>
</protein>
<dbReference type="SUPFAM" id="SSF50494">
    <property type="entry name" value="Trypsin-like serine proteases"/>
    <property type="match status" value="1"/>
</dbReference>
<evidence type="ECO:0000313" key="2">
    <source>
        <dbReference type="Proteomes" id="UP000177797"/>
    </source>
</evidence>
<name>A0A1G2NI52_9BACT</name>
<sequence length="283" mass="29967">MEGLTKQQLVLLALLVSFVTSIATGIVTVSLLERAPKAVTQTINRIVERTVERVVPAENQKASVVTKETVVVRSDDLAVAAIEKNTASIARIKRVEGVGDKRNEVLVGLGIVVSKDGMIAADASVMNRQFDEFGSPIPRSFLAVFAGARIEELKFVGIDDEAGIALFSVMPSEGMKFDVASVEFGDSDALKLGQTVISLGGEKDNAVSTGIVANLARRDAPDKAVTAIYTDREAASIVSGATLVNLSGYVVGISAGSFRVEKNRYVPSNVLKSAITRIKTASQ</sequence>
<accession>A0A1G2NI52</accession>
<dbReference type="Gene3D" id="2.40.10.120">
    <property type="match status" value="1"/>
</dbReference>